<feature type="transmembrane region" description="Helical" evidence="1">
    <location>
        <begin position="6"/>
        <end position="23"/>
    </location>
</feature>
<proteinExistence type="predicted"/>
<reference evidence="2 3" key="1">
    <citation type="submission" date="2017-04" db="EMBL/GenBank/DDBJ databases">
        <authorList>
            <person name="Veseli I.A."/>
            <person name="Tang C."/>
            <person name="Pombert J.-F."/>
        </authorList>
    </citation>
    <scope>NUCLEOTIDE SEQUENCE [LARGE SCALE GENOMIC DNA]</scope>
    <source>
        <strain evidence="2 3">ATCC 700373</strain>
    </source>
</reference>
<accession>A0AAC9RTL3</accession>
<keyword evidence="1" id="KW-1133">Transmembrane helix</keyword>
<dbReference type="KEGG" id="slz:B5P37_05755"/>
<keyword evidence="1" id="KW-0472">Membrane</keyword>
<keyword evidence="1" id="KW-0812">Transmembrane</keyword>
<protein>
    <submittedName>
        <fullName evidence="2">Potassium-transporting ATPase subunit F</fullName>
    </submittedName>
</protein>
<dbReference type="EMBL" id="CP020773">
    <property type="protein sequence ID" value="ARJ50859.1"/>
    <property type="molecule type" value="Genomic_DNA"/>
</dbReference>
<gene>
    <name evidence="2" type="ORF">B5P37_05755</name>
</gene>
<dbReference type="AlphaFoldDB" id="A0AAC9RTL3"/>
<evidence type="ECO:0000256" key="1">
    <source>
        <dbReference type="SAM" id="Phobius"/>
    </source>
</evidence>
<name>A0AAC9RTL3_9STAP</name>
<evidence type="ECO:0000313" key="2">
    <source>
        <dbReference type="EMBL" id="ARJ50859.1"/>
    </source>
</evidence>
<organism evidence="2 3">
    <name type="scientific">Staphylococcus lutrae</name>
    <dbReference type="NCBI Taxonomy" id="155085"/>
    <lineage>
        <taxon>Bacteria</taxon>
        <taxon>Bacillati</taxon>
        <taxon>Bacillota</taxon>
        <taxon>Bacilli</taxon>
        <taxon>Bacillales</taxon>
        <taxon>Staphylococcaceae</taxon>
        <taxon>Staphylococcus</taxon>
    </lineage>
</organism>
<evidence type="ECO:0000313" key="3">
    <source>
        <dbReference type="Proteomes" id="UP000242864"/>
    </source>
</evidence>
<sequence length="26" mass="3064">MTTLIALIVIALIVFLFYAFIWSEKF</sequence>
<keyword evidence="3" id="KW-1185">Reference proteome</keyword>
<dbReference type="Proteomes" id="UP000242864">
    <property type="component" value="Chromosome"/>
</dbReference>